<evidence type="ECO:0000313" key="1">
    <source>
        <dbReference type="EMBL" id="MDK6028013.1"/>
    </source>
</evidence>
<organism evidence="1 2">
    <name type="scientific">Ignisphaera cupida</name>
    <dbReference type="NCBI Taxonomy" id="3050454"/>
    <lineage>
        <taxon>Archaea</taxon>
        <taxon>Thermoproteota</taxon>
        <taxon>Thermoprotei</taxon>
        <taxon>Desulfurococcales</taxon>
        <taxon>Desulfurococcaceae</taxon>
        <taxon>Ignisphaera</taxon>
    </lineage>
</organism>
<accession>A0ABD4Z7B1</accession>
<proteinExistence type="predicted"/>
<keyword evidence="2" id="KW-1185">Reference proteome</keyword>
<reference evidence="1 2" key="1">
    <citation type="submission" date="2023-05" db="EMBL/GenBank/DDBJ databases">
        <title>A new hyperthermophilic archaea 'Ignisphaera cupida' sp. nov. and description of the family 'Ignisphaeraceae' fam. nov.</title>
        <authorList>
            <person name="Podosokorskaya O.A."/>
            <person name="Elcheninov A.G."/>
            <person name="Klukina A."/>
            <person name="Merkel A.Y."/>
        </authorList>
    </citation>
    <scope>NUCLEOTIDE SEQUENCE [LARGE SCALE GENOMIC DNA]</scope>
    <source>
        <strain evidence="1 2">4213-co</strain>
    </source>
</reference>
<dbReference type="AlphaFoldDB" id="A0ABD4Z7B1"/>
<gene>
    <name evidence="1" type="ORF">QPL79_01360</name>
</gene>
<dbReference type="Proteomes" id="UP001529235">
    <property type="component" value="Unassembled WGS sequence"/>
</dbReference>
<comment type="caution">
    <text evidence="1">The sequence shown here is derived from an EMBL/GenBank/DDBJ whole genome shotgun (WGS) entry which is preliminary data.</text>
</comment>
<sequence>MSVKSRILLSIALLRELHNKIEYYKIVVDNNIRRAEILSKQIGDRKKNFEKEIQSLELLKKRLNSIDIFLENIILKLETFMNLGHAMFFGVVIRELAKELKKLIKGSIPIMEVYLDNLTRISNDLINFAAMESNSTTFASLVPEAKKIIEEAKKVAGIV</sequence>
<dbReference type="RefSeq" id="WP_285272990.1">
    <property type="nucleotide sequence ID" value="NZ_JASNVW010000001.1"/>
</dbReference>
<dbReference type="EMBL" id="JASNVW010000001">
    <property type="protein sequence ID" value="MDK6028013.1"/>
    <property type="molecule type" value="Genomic_DNA"/>
</dbReference>
<evidence type="ECO:0000313" key="2">
    <source>
        <dbReference type="Proteomes" id="UP001529235"/>
    </source>
</evidence>
<name>A0ABD4Z7B1_9CREN</name>
<protein>
    <submittedName>
        <fullName evidence="1">Uncharacterized protein</fullName>
    </submittedName>
</protein>